<evidence type="ECO:0000256" key="1">
    <source>
        <dbReference type="SAM" id="Phobius"/>
    </source>
</evidence>
<reference evidence="3" key="1">
    <citation type="submission" date="2018-05" db="EMBL/GenBank/DDBJ databases">
        <authorList>
            <person name="Lanie J.A."/>
            <person name="Ng W.-L."/>
            <person name="Kazmierczak K.M."/>
            <person name="Andrzejewski T.M."/>
            <person name="Davidsen T.M."/>
            <person name="Wayne K.J."/>
            <person name="Tettelin H."/>
            <person name="Glass J.I."/>
            <person name="Rusch D."/>
            <person name="Podicherti R."/>
            <person name="Tsui H.-C.T."/>
            <person name="Winkler M.E."/>
        </authorList>
    </citation>
    <scope>NUCLEOTIDE SEQUENCE</scope>
</reference>
<organism evidence="3">
    <name type="scientific">marine metagenome</name>
    <dbReference type="NCBI Taxonomy" id="408172"/>
    <lineage>
        <taxon>unclassified sequences</taxon>
        <taxon>metagenomes</taxon>
        <taxon>ecological metagenomes</taxon>
    </lineage>
</organism>
<feature type="transmembrane region" description="Helical" evidence="1">
    <location>
        <begin position="37"/>
        <end position="58"/>
    </location>
</feature>
<keyword evidence="1" id="KW-0812">Transmembrane</keyword>
<dbReference type="AlphaFoldDB" id="A0A382N2W9"/>
<name>A0A382N2W9_9ZZZZ</name>
<dbReference type="EMBL" id="UINC01097580">
    <property type="protein sequence ID" value="SVC55406.1"/>
    <property type="molecule type" value="Genomic_DNA"/>
</dbReference>
<keyword evidence="1" id="KW-0472">Membrane</keyword>
<keyword evidence="1" id="KW-1133">Transmembrane helix</keyword>
<feature type="non-terminal residue" evidence="3">
    <location>
        <position position="167"/>
    </location>
</feature>
<feature type="transmembrane region" description="Helical" evidence="1">
    <location>
        <begin position="131"/>
        <end position="151"/>
    </location>
</feature>
<dbReference type="InterPro" id="IPR011642">
    <property type="entry name" value="Gate_dom"/>
</dbReference>
<accession>A0A382N2W9</accession>
<evidence type="ECO:0000313" key="3">
    <source>
        <dbReference type="EMBL" id="SVC55406.1"/>
    </source>
</evidence>
<feature type="domain" description="Nucleoside transporter/FeoB GTPase Gate" evidence="2">
    <location>
        <begin position="42"/>
        <end position="153"/>
    </location>
</feature>
<evidence type="ECO:0000259" key="2">
    <source>
        <dbReference type="Pfam" id="PF07670"/>
    </source>
</evidence>
<gene>
    <name evidence="3" type="ORF">METZ01_LOCUS308260</name>
</gene>
<proteinExistence type="predicted"/>
<sequence>MLNGLFVFVIVASILLAALTGRMEQLSQAVLSSAGEAVTLAIGLVGVMAFFLGLMRVAEDAGLLRRVARAIGPVMRLLFPDVPSDHPAMSAMILNISSNMLGLANAATPFGIRAMEELDKLNSRKGTASNAMVLFLAINTAGLAVLPSGVIGLRASLGSADAAGILL</sequence>
<dbReference type="Pfam" id="PF07670">
    <property type="entry name" value="Gate"/>
    <property type="match status" value="1"/>
</dbReference>
<protein>
    <recommendedName>
        <fullName evidence="2">Nucleoside transporter/FeoB GTPase Gate domain-containing protein</fullName>
    </recommendedName>
</protein>